<dbReference type="AlphaFoldDB" id="A0A3N2D0W0"/>
<name>A0A3N2D0W0_9MICO</name>
<evidence type="ECO:0000256" key="8">
    <source>
        <dbReference type="PIRSR" id="PIRSR001434-2"/>
    </source>
</evidence>
<evidence type="ECO:0000313" key="10">
    <source>
        <dbReference type="EMBL" id="ROR93114.1"/>
    </source>
</evidence>
<organism evidence="10 11">
    <name type="scientific">Salana multivorans</name>
    <dbReference type="NCBI Taxonomy" id="120377"/>
    <lineage>
        <taxon>Bacteria</taxon>
        <taxon>Bacillati</taxon>
        <taxon>Actinomycetota</taxon>
        <taxon>Actinomycetes</taxon>
        <taxon>Micrococcales</taxon>
        <taxon>Beutenbergiaceae</taxon>
        <taxon>Salana</taxon>
    </lineage>
</organism>
<gene>
    <name evidence="10" type="ORF">EDD28_2521</name>
</gene>
<dbReference type="GO" id="GO:0047982">
    <property type="term" value="F:homocysteine desulfhydrase activity"/>
    <property type="evidence" value="ECO:0007669"/>
    <property type="project" value="UniProtKB-EC"/>
</dbReference>
<evidence type="ECO:0000313" key="11">
    <source>
        <dbReference type="Proteomes" id="UP000275356"/>
    </source>
</evidence>
<dbReference type="PANTHER" id="PTHR11808">
    <property type="entry name" value="TRANS-SULFURATION ENZYME FAMILY MEMBER"/>
    <property type="match status" value="1"/>
</dbReference>
<feature type="modified residue" description="N6-(pyridoxal phosphate)lysine" evidence="8">
    <location>
        <position position="233"/>
    </location>
</feature>
<accession>A0A3N2D0W0</accession>
<dbReference type="PIRSF" id="PIRSF001434">
    <property type="entry name" value="CGS"/>
    <property type="match status" value="1"/>
</dbReference>
<keyword evidence="3 8" id="KW-0663">Pyridoxal phosphate</keyword>
<dbReference type="GO" id="GO:0019346">
    <property type="term" value="P:transsulfuration"/>
    <property type="evidence" value="ECO:0007669"/>
    <property type="project" value="InterPro"/>
</dbReference>
<evidence type="ECO:0000256" key="3">
    <source>
        <dbReference type="ARBA" id="ARBA00022898"/>
    </source>
</evidence>
<sequence length="413" mass="43532">MESRDATRVPWLDVSNSPLSPATTVVAAGRPARTPGAPVNPPVVLSSTYVGAERPGAAGPEHLVYARIDTETWHPLEEAIAELEGADRPGLLFGSGQAAISAVLDLTPPGGVLVVPRHAYHEALVAARQLAERCGVEIRRVDIADTAAVVAAIRGSDGADGTDGADGDAGRPADLVWLETPTNPMLEVADVAAVSSAAHAVGAVVVVDNTFATPLLQRPLELGADVVVHSVTKYLAGHSDVVLGAVVTGDADLWARVRQRRVTGGGIAGPFEAWLALRGLRTLALRMERAQQNAAELAGRLREHPAVLAVSYPGLPDHPQHDLAARQMDGFGAILTLRVRGGAEAARRLTEEVRLWLPATSLGGVESMLERRRRWPNEAPSVPEDLLRVSVGIEDVRDLWADLDQALVASQAG</sequence>
<comment type="catalytic activity">
    <reaction evidence="6">
        <text>L-homocysteine + H2O = 2-oxobutanoate + hydrogen sulfide + NH4(+) + H(+)</text>
        <dbReference type="Rhea" id="RHEA:14501"/>
        <dbReference type="ChEBI" id="CHEBI:15377"/>
        <dbReference type="ChEBI" id="CHEBI:15378"/>
        <dbReference type="ChEBI" id="CHEBI:16763"/>
        <dbReference type="ChEBI" id="CHEBI:28938"/>
        <dbReference type="ChEBI" id="CHEBI:29919"/>
        <dbReference type="ChEBI" id="CHEBI:58199"/>
        <dbReference type="EC" id="4.4.1.2"/>
    </reaction>
    <physiologicalReaction direction="left-to-right" evidence="6">
        <dbReference type="Rhea" id="RHEA:14502"/>
    </physiologicalReaction>
</comment>
<dbReference type="SUPFAM" id="SSF53383">
    <property type="entry name" value="PLP-dependent transferases"/>
    <property type="match status" value="1"/>
</dbReference>
<dbReference type="Gene3D" id="3.40.640.10">
    <property type="entry name" value="Type I PLP-dependent aspartate aminotransferase-like (Major domain)"/>
    <property type="match status" value="1"/>
</dbReference>
<reference evidence="10 11" key="1">
    <citation type="submission" date="2018-11" db="EMBL/GenBank/DDBJ databases">
        <title>Sequencing the genomes of 1000 actinobacteria strains.</title>
        <authorList>
            <person name="Klenk H.-P."/>
        </authorList>
    </citation>
    <scope>NUCLEOTIDE SEQUENCE [LARGE SCALE GENOMIC DNA]</scope>
    <source>
        <strain evidence="10 11">DSM 13521</strain>
    </source>
</reference>
<keyword evidence="11" id="KW-1185">Reference proteome</keyword>
<comment type="cofactor">
    <cofactor evidence="1 9">
        <name>pyridoxal 5'-phosphate</name>
        <dbReference type="ChEBI" id="CHEBI:597326"/>
    </cofactor>
</comment>
<protein>
    <recommendedName>
        <fullName evidence="4">homocysteine desulfhydrase</fullName>
        <ecNumber evidence="4">4.4.1.2</ecNumber>
    </recommendedName>
    <alternativeName>
        <fullName evidence="5">Homocysteine desulfhydrase</fullName>
    </alternativeName>
</protein>
<evidence type="ECO:0000256" key="6">
    <source>
        <dbReference type="ARBA" id="ARBA00048780"/>
    </source>
</evidence>
<dbReference type="InterPro" id="IPR015424">
    <property type="entry name" value="PyrdxlP-dep_Trfase"/>
</dbReference>
<dbReference type="PANTHER" id="PTHR11808:SF15">
    <property type="entry name" value="CYSTATHIONINE GAMMA-LYASE"/>
    <property type="match status" value="1"/>
</dbReference>
<dbReference type="GO" id="GO:0004123">
    <property type="term" value="F:cystathionine gamma-lyase activity"/>
    <property type="evidence" value="ECO:0007669"/>
    <property type="project" value="TreeGrafter"/>
</dbReference>
<evidence type="ECO:0000256" key="7">
    <source>
        <dbReference type="ARBA" id="ARBA00052699"/>
    </source>
</evidence>
<dbReference type="Pfam" id="PF01053">
    <property type="entry name" value="Cys_Met_Meta_PP"/>
    <property type="match status" value="1"/>
</dbReference>
<dbReference type="InterPro" id="IPR015422">
    <property type="entry name" value="PyrdxlP-dep_Trfase_small"/>
</dbReference>
<evidence type="ECO:0000256" key="4">
    <source>
        <dbReference type="ARBA" id="ARBA00047175"/>
    </source>
</evidence>
<evidence type="ECO:0000256" key="5">
    <source>
        <dbReference type="ARBA" id="ARBA00047199"/>
    </source>
</evidence>
<evidence type="ECO:0000256" key="9">
    <source>
        <dbReference type="RuleBase" id="RU362118"/>
    </source>
</evidence>
<dbReference type="GO" id="GO:0018826">
    <property type="term" value="F:methionine gamma-lyase activity"/>
    <property type="evidence" value="ECO:0007669"/>
    <property type="project" value="UniProtKB-EC"/>
</dbReference>
<proteinExistence type="inferred from homology"/>
<dbReference type="GO" id="GO:0030170">
    <property type="term" value="F:pyridoxal phosphate binding"/>
    <property type="evidence" value="ECO:0007669"/>
    <property type="project" value="InterPro"/>
</dbReference>
<dbReference type="GO" id="GO:0019343">
    <property type="term" value="P:cysteine biosynthetic process via cystathionine"/>
    <property type="evidence" value="ECO:0007669"/>
    <property type="project" value="TreeGrafter"/>
</dbReference>
<evidence type="ECO:0000256" key="2">
    <source>
        <dbReference type="ARBA" id="ARBA00009077"/>
    </source>
</evidence>
<dbReference type="CDD" id="cd00614">
    <property type="entry name" value="CGS_like"/>
    <property type="match status" value="1"/>
</dbReference>
<comment type="similarity">
    <text evidence="2 9">Belongs to the trans-sulfuration enzymes family.</text>
</comment>
<evidence type="ECO:0000256" key="1">
    <source>
        <dbReference type="ARBA" id="ARBA00001933"/>
    </source>
</evidence>
<dbReference type="GO" id="GO:0005737">
    <property type="term" value="C:cytoplasm"/>
    <property type="evidence" value="ECO:0007669"/>
    <property type="project" value="TreeGrafter"/>
</dbReference>
<dbReference type="FunFam" id="3.40.640.10:FF:000046">
    <property type="entry name" value="Cystathionine gamma-lyase"/>
    <property type="match status" value="1"/>
</dbReference>
<comment type="caution">
    <text evidence="10">The sequence shown here is derived from an EMBL/GenBank/DDBJ whole genome shotgun (WGS) entry which is preliminary data.</text>
</comment>
<comment type="catalytic activity">
    <reaction evidence="7">
        <text>L-methionine + H2O = methanethiol + 2-oxobutanoate + NH4(+)</text>
        <dbReference type="Rhea" id="RHEA:23800"/>
        <dbReference type="ChEBI" id="CHEBI:15377"/>
        <dbReference type="ChEBI" id="CHEBI:16007"/>
        <dbReference type="ChEBI" id="CHEBI:16763"/>
        <dbReference type="ChEBI" id="CHEBI:28938"/>
        <dbReference type="ChEBI" id="CHEBI:57844"/>
        <dbReference type="EC" id="4.4.1.11"/>
    </reaction>
    <physiologicalReaction direction="left-to-right" evidence="7">
        <dbReference type="Rhea" id="RHEA:23801"/>
    </physiologicalReaction>
</comment>
<dbReference type="EMBL" id="RKHQ01000002">
    <property type="protein sequence ID" value="ROR93114.1"/>
    <property type="molecule type" value="Genomic_DNA"/>
</dbReference>
<dbReference type="Gene3D" id="3.90.1150.10">
    <property type="entry name" value="Aspartate Aminotransferase, domain 1"/>
    <property type="match status" value="1"/>
</dbReference>
<dbReference type="EC" id="4.4.1.2" evidence="4"/>
<dbReference type="Proteomes" id="UP000275356">
    <property type="component" value="Unassembled WGS sequence"/>
</dbReference>
<dbReference type="InterPro" id="IPR015421">
    <property type="entry name" value="PyrdxlP-dep_Trfase_major"/>
</dbReference>
<dbReference type="GO" id="GO:0003962">
    <property type="term" value="F:cystathionine gamma-synthase activity"/>
    <property type="evidence" value="ECO:0007669"/>
    <property type="project" value="TreeGrafter"/>
</dbReference>
<dbReference type="InterPro" id="IPR000277">
    <property type="entry name" value="Cys/Met-Metab_PyrdxlP-dep_enz"/>
</dbReference>